<gene>
    <name evidence="3" type="ORF">ELQ94_07965</name>
</gene>
<protein>
    <submittedName>
        <fullName evidence="3">Recombinase family protein</fullName>
    </submittedName>
</protein>
<keyword evidence="4" id="KW-1185">Reference proteome</keyword>
<proteinExistence type="predicted"/>
<dbReference type="EMBL" id="RZGZ01000002">
    <property type="protein sequence ID" value="RUR01424.1"/>
    <property type="molecule type" value="Genomic_DNA"/>
</dbReference>
<dbReference type="InterPro" id="IPR011109">
    <property type="entry name" value="DNA_bind_recombinase_dom"/>
</dbReference>
<dbReference type="AlphaFoldDB" id="A0A433JTV3"/>
<reference evidence="3 4" key="1">
    <citation type="submission" date="2018-12" db="EMBL/GenBank/DDBJ databases">
        <authorList>
            <person name="Li F."/>
        </authorList>
    </citation>
    <scope>NUCLEOTIDE SEQUENCE [LARGE SCALE GENOMIC DNA]</scope>
    <source>
        <strain evidence="3 4">EGI 6500705</strain>
    </source>
</reference>
<dbReference type="InterPro" id="IPR038109">
    <property type="entry name" value="DNA_bind_recomb_sf"/>
</dbReference>
<dbReference type="SMART" id="SM00857">
    <property type="entry name" value="Resolvase"/>
    <property type="match status" value="1"/>
</dbReference>
<dbReference type="PROSITE" id="PS51737">
    <property type="entry name" value="RECOMBINASE_DNA_BIND"/>
    <property type="match status" value="1"/>
</dbReference>
<feature type="domain" description="Recombinase" evidence="2">
    <location>
        <begin position="157"/>
        <end position="293"/>
    </location>
</feature>
<evidence type="ECO:0000259" key="2">
    <source>
        <dbReference type="PROSITE" id="PS51737"/>
    </source>
</evidence>
<name>A0A433JTV3_9MICO</name>
<evidence type="ECO:0000259" key="1">
    <source>
        <dbReference type="PROSITE" id="PS51736"/>
    </source>
</evidence>
<dbReference type="GO" id="GO:0000150">
    <property type="term" value="F:DNA strand exchange activity"/>
    <property type="evidence" value="ECO:0007669"/>
    <property type="project" value="InterPro"/>
</dbReference>
<dbReference type="SUPFAM" id="SSF53041">
    <property type="entry name" value="Resolvase-like"/>
    <property type="match status" value="1"/>
</dbReference>
<dbReference type="PANTHER" id="PTHR30461:SF23">
    <property type="entry name" value="DNA RECOMBINASE-RELATED"/>
    <property type="match status" value="1"/>
</dbReference>
<dbReference type="Gene3D" id="3.40.50.1390">
    <property type="entry name" value="Resolvase, N-terminal catalytic domain"/>
    <property type="match status" value="1"/>
</dbReference>
<dbReference type="InterPro" id="IPR006119">
    <property type="entry name" value="Resolv_N"/>
</dbReference>
<dbReference type="OrthoDB" id="4500247at2"/>
<dbReference type="CDD" id="cd00338">
    <property type="entry name" value="Ser_Recombinase"/>
    <property type="match status" value="1"/>
</dbReference>
<feature type="domain" description="Resolvase/invertase-type recombinase catalytic" evidence="1">
    <location>
        <begin position="8"/>
        <end position="149"/>
    </location>
</feature>
<dbReference type="Pfam" id="PF00239">
    <property type="entry name" value="Resolvase"/>
    <property type="match status" value="1"/>
</dbReference>
<accession>A0A433JTV3</accession>
<comment type="caution">
    <text evidence="3">The sequence shown here is derived from an EMBL/GenBank/DDBJ whole genome shotgun (WGS) entry which is preliminary data.</text>
</comment>
<dbReference type="Proteomes" id="UP000274909">
    <property type="component" value="Unassembled WGS sequence"/>
</dbReference>
<dbReference type="RefSeq" id="WP_127048942.1">
    <property type="nucleotide sequence ID" value="NZ_RZGZ01000002.1"/>
</dbReference>
<evidence type="ECO:0000313" key="3">
    <source>
        <dbReference type="EMBL" id="RUR01424.1"/>
    </source>
</evidence>
<dbReference type="InterPro" id="IPR036162">
    <property type="entry name" value="Resolvase-like_N_sf"/>
</dbReference>
<sequence length="489" mass="53329">MASTTPTRAAIYARQSIAEPEGIRRQVEACTALASARGYEVVATYEDNNVSGYKSRGAGTAFDRMLSDARAGRFDVLIVRKLDRLGRSLSTIESLTTAKVATVTTDGEVDLASPAGRLIANVLTAVARNESEVKAERRVFANASRRTDGVPTSGRVPFGYRWVTAKERAERGTTQAYEVDGDRAQDVRDIFEAFLAGVPLGGIARELNDRGRRTVPSKSHPEGAPFRAVTLRRILLSPYYAGLLPVPPEGGWGEGYNVESITRESCVPGDWEPIVGEETWLAAKERLGHPGRRTNGGRTARKWLLSGLAVCGTCFEPVRAGGGEAGIHSYRCRSMAHFMRRGVPLDRYVESVIVERLSRPDAADLLLDEERPDADELRSERLAVQARLDNVVSLVEDGTLTAESARTAIRRLREELGGIDARMTEAGRVDVLGDIVGQADISAVWASLPLDRKRAVLDVVMTVVVHTVGQGGRSQSMERMAATTEIRWK</sequence>
<dbReference type="Pfam" id="PF07508">
    <property type="entry name" value="Recombinase"/>
    <property type="match status" value="1"/>
</dbReference>
<dbReference type="PANTHER" id="PTHR30461">
    <property type="entry name" value="DNA-INVERTASE FROM LAMBDOID PROPHAGE"/>
    <property type="match status" value="1"/>
</dbReference>
<dbReference type="Gene3D" id="3.90.1750.20">
    <property type="entry name" value="Putative Large Serine Recombinase, Chain B, Domain 2"/>
    <property type="match status" value="1"/>
</dbReference>
<dbReference type="PROSITE" id="PS51736">
    <property type="entry name" value="RECOMBINASES_3"/>
    <property type="match status" value="1"/>
</dbReference>
<organism evidence="3 4">
    <name type="scientific">Labedella endophytica</name>
    <dbReference type="NCBI Taxonomy" id="1523160"/>
    <lineage>
        <taxon>Bacteria</taxon>
        <taxon>Bacillati</taxon>
        <taxon>Actinomycetota</taxon>
        <taxon>Actinomycetes</taxon>
        <taxon>Micrococcales</taxon>
        <taxon>Microbacteriaceae</taxon>
        <taxon>Labedella</taxon>
    </lineage>
</organism>
<evidence type="ECO:0000313" key="4">
    <source>
        <dbReference type="Proteomes" id="UP000274909"/>
    </source>
</evidence>
<dbReference type="GO" id="GO:0003677">
    <property type="term" value="F:DNA binding"/>
    <property type="evidence" value="ECO:0007669"/>
    <property type="project" value="InterPro"/>
</dbReference>
<dbReference type="InterPro" id="IPR050639">
    <property type="entry name" value="SSR_resolvase"/>
</dbReference>